<dbReference type="PANTHER" id="PTHR30354">
    <property type="entry name" value="GNT FAMILY GLUCONATE TRANSPORTER"/>
    <property type="match status" value="1"/>
</dbReference>
<dbReference type="RefSeq" id="WP_073011967.1">
    <property type="nucleotide sequence ID" value="NZ_FQZO01000011.1"/>
</dbReference>
<sequence length="457" mass="47568">MLGAIGIIVSLILLMYLAYRGVSVILLTPILALLAALMGGNFGLLPLYTETYMANLANYVKLYFPIFLLGAIFGKVMDVTGAAKSIAITVAEKLGKDKAILAVVLSCGILTYGGVSLFVVAFAVYPIAVSLFRAADIPKRLIPGSIALGSFTFTMTALPGTPQIQNAIPMPFFKTDTWAAPIMGVVGALILFGLGTAWLMYRAKSANAKGEGYGDFKDAVVEDKDEKLPNFFLSLLPILLVLVLNFVLSKYVFVEGASDWKWLESYKITIGKVGGSWALIVALLIAIVLALVTLSKGIKIVPIINDGAAGSLPAILNTAAAVGYGNVISSLAAFTVIKNGLLGISSNPLVAEGISVSVLAGITGSASGGMSIALGALGDTLLKLATAQGINPEALHRVATLACGGLDTLPHNGAVITLLMVCGMTHKESYWDIAMVSVFIPTVALIAAIIMGTIGIV</sequence>
<dbReference type="GO" id="GO:0015128">
    <property type="term" value="F:gluconate transmembrane transporter activity"/>
    <property type="evidence" value="ECO:0007669"/>
    <property type="project" value="InterPro"/>
</dbReference>
<dbReference type="GO" id="GO:0005886">
    <property type="term" value="C:plasma membrane"/>
    <property type="evidence" value="ECO:0007669"/>
    <property type="project" value="TreeGrafter"/>
</dbReference>
<dbReference type="STRING" id="1121298.SAMN05444401_0176"/>
<feature type="transmembrane region" description="Helical" evidence="1">
    <location>
        <begin position="60"/>
        <end position="79"/>
    </location>
</feature>
<proteinExistence type="predicted"/>
<name>A0A1M6NE22_9CLOT</name>
<gene>
    <name evidence="2" type="ORF">SAMN05444401_0176</name>
</gene>
<accession>A0A1M6NE22</accession>
<feature type="transmembrane region" description="Helical" evidence="1">
    <location>
        <begin position="433"/>
        <end position="456"/>
    </location>
</feature>
<organism evidence="2 3">
    <name type="scientific">Clostridium amylolyticum</name>
    <dbReference type="NCBI Taxonomy" id="1121298"/>
    <lineage>
        <taxon>Bacteria</taxon>
        <taxon>Bacillati</taxon>
        <taxon>Bacillota</taxon>
        <taxon>Clostridia</taxon>
        <taxon>Eubacteriales</taxon>
        <taxon>Clostridiaceae</taxon>
        <taxon>Clostridium</taxon>
    </lineage>
</organism>
<feature type="transmembrane region" description="Helical" evidence="1">
    <location>
        <begin position="231"/>
        <end position="254"/>
    </location>
</feature>
<evidence type="ECO:0000313" key="3">
    <source>
        <dbReference type="Proteomes" id="UP000184080"/>
    </source>
</evidence>
<feature type="transmembrane region" description="Helical" evidence="1">
    <location>
        <begin position="141"/>
        <end position="158"/>
    </location>
</feature>
<feature type="transmembrane region" description="Helical" evidence="1">
    <location>
        <begin position="30"/>
        <end position="48"/>
    </location>
</feature>
<dbReference type="PANTHER" id="PTHR30354:SF7">
    <property type="entry name" value="BLL7963 PROTEIN"/>
    <property type="match status" value="1"/>
</dbReference>
<dbReference type="Pfam" id="PF02447">
    <property type="entry name" value="GntP_permease"/>
    <property type="match status" value="1"/>
</dbReference>
<reference evidence="2 3" key="1">
    <citation type="submission" date="2016-11" db="EMBL/GenBank/DDBJ databases">
        <authorList>
            <person name="Jaros S."/>
            <person name="Januszkiewicz K."/>
            <person name="Wedrychowicz H."/>
        </authorList>
    </citation>
    <scope>NUCLEOTIDE SEQUENCE [LARGE SCALE GENOMIC DNA]</scope>
    <source>
        <strain evidence="2 3">DSM 21864</strain>
    </source>
</reference>
<feature type="transmembrane region" description="Helical" evidence="1">
    <location>
        <begin position="178"/>
        <end position="201"/>
    </location>
</feature>
<feature type="transmembrane region" description="Helical" evidence="1">
    <location>
        <begin position="99"/>
        <end position="129"/>
    </location>
</feature>
<evidence type="ECO:0000256" key="1">
    <source>
        <dbReference type="SAM" id="Phobius"/>
    </source>
</evidence>
<keyword evidence="1" id="KW-0812">Transmembrane</keyword>
<keyword evidence="1" id="KW-1133">Transmembrane helix</keyword>
<dbReference type="EMBL" id="FQZO01000011">
    <property type="protein sequence ID" value="SHJ93967.1"/>
    <property type="molecule type" value="Genomic_DNA"/>
</dbReference>
<feature type="transmembrane region" description="Helical" evidence="1">
    <location>
        <begin position="274"/>
        <end position="294"/>
    </location>
</feature>
<dbReference type="AlphaFoldDB" id="A0A1M6NE22"/>
<evidence type="ECO:0000313" key="2">
    <source>
        <dbReference type="EMBL" id="SHJ93967.1"/>
    </source>
</evidence>
<protein>
    <submittedName>
        <fullName evidence="2">H+/gluconate symporter</fullName>
    </submittedName>
</protein>
<keyword evidence="3" id="KW-1185">Reference proteome</keyword>
<dbReference type="InterPro" id="IPR003474">
    <property type="entry name" value="Glcn_transporter"/>
</dbReference>
<dbReference type="OrthoDB" id="86125at2"/>
<keyword evidence="1" id="KW-0472">Membrane</keyword>
<dbReference type="Proteomes" id="UP000184080">
    <property type="component" value="Unassembled WGS sequence"/>
</dbReference>